<dbReference type="Proteomes" id="UP001418222">
    <property type="component" value="Unassembled WGS sequence"/>
</dbReference>
<dbReference type="EMBL" id="JBBWWQ010000021">
    <property type="protein sequence ID" value="KAK8914361.1"/>
    <property type="molecule type" value="Genomic_DNA"/>
</dbReference>
<keyword evidence="6" id="KW-1185">Reference proteome</keyword>
<protein>
    <submittedName>
        <fullName evidence="5">Rapid alkalinization factor</fullName>
    </submittedName>
</protein>
<dbReference type="InterPro" id="IPR008801">
    <property type="entry name" value="RALF"/>
</dbReference>
<dbReference type="GO" id="GO:0019722">
    <property type="term" value="P:calcium-mediated signaling"/>
    <property type="evidence" value="ECO:0007669"/>
    <property type="project" value="TreeGrafter"/>
</dbReference>
<evidence type="ECO:0000256" key="3">
    <source>
        <dbReference type="ARBA" id="ARBA00022729"/>
    </source>
</evidence>
<evidence type="ECO:0000313" key="5">
    <source>
        <dbReference type="EMBL" id="KAK8914361.1"/>
    </source>
</evidence>
<comment type="similarity">
    <text evidence="1">Belongs to the plant rapid alkalinization factor (RALF) family.</text>
</comment>
<dbReference type="GO" id="GO:0009506">
    <property type="term" value="C:plasmodesma"/>
    <property type="evidence" value="ECO:0007669"/>
    <property type="project" value="TreeGrafter"/>
</dbReference>
<sequence>MPLPHACALDLHEMSSLDLVMDLAVLEQEIVEPSACRTIHGKKSVTIIDCISGGDEFNFAFESAGRILDTSVYINYEALKRCSVLCSRRGASYYNCRPGSEAYP</sequence>
<dbReference type="PANTHER" id="PTHR33136:SF107">
    <property type="entry name" value="RAPID ALKALINIZATION FACTOR"/>
    <property type="match status" value="1"/>
</dbReference>
<comment type="caution">
    <text evidence="5">The sequence shown here is derived from an EMBL/GenBank/DDBJ whole genome shotgun (WGS) entry which is preliminary data.</text>
</comment>
<accession>A0AAP0FU21</accession>
<evidence type="ECO:0000256" key="1">
    <source>
        <dbReference type="ARBA" id="ARBA00009178"/>
    </source>
</evidence>
<keyword evidence="2" id="KW-0372">Hormone</keyword>
<dbReference type="AlphaFoldDB" id="A0AAP0FU21"/>
<keyword evidence="3" id="KW-0732">Signal</keyword>
<keyword evidence="4" id="KW-1015">Disulfide bond</keyword>
<proteinExistence type="inferred from homology"/>
<organism evidence="5 6">
    <name type="scientific">Platanthera zijinensis</name>
    <dbReference type="NCBI Taxonomy" id="2320716"/>
    <lineage>
        <taxon>Eukaryota</taxon>
        <taxon>Viridiplantae</taxon>
        <taxon>Streptophyta</taxon>
        <taxon>Embryophyta</taxon>
        <taxon>Tracheophyta</taxon>
        <taxon>Spermatophyta</taxon>
        <taxon>Magnoliopsida</taxon>
        <taxon>Liliopsida</taxon>
        <taxon>Asparagales</taxon>
        <taxon>Orchidaceae</taxon>
        <taxon>Orchidoideae</taxon>
        <taxon>Orchideae</taxon>
        <taxon>Orchidinae</taxon>
        <taxon>Platanthera</taxon>
    </lineage>
</organism>
<dbReference type="Pfam" id="PF05498">
    <property type="entry name" value="RALF"/>
    <property type="match status" value="1"/>
</dbReference>
<dbReference type="GO" id="GO:0005179">
    <property type="term" value="F:hormone activity"/>
    <property type="evidence" value="ECO:0007669"/>
    <property type="project" value="UniProtKB-KW"/>
</dbReference>
<evidence type="ECO:0000256" key="4">
    <source>
        <dbReference type="ARBA" id="ARBA00023157"/>
    </source>
</evidence>
<gene>
    <name evidence="5" type="primary">RALF</name>
    <name evidence="5" type="ORF">KSP39_PZI023482</name>
</gene>
<name>A0AAP0FU21_9ASPA</name>
<evidence type="ECO:0000313" key="6">
    <source>
        <dbReference type="Proteomes" id="UP001418222"/>
    </source>
</evidence>
<dbReference type="PANTHER" id="PTHR33136">
    <property type="entry name" value="RAPID ALKALINIZATION FACTOR-LIKE"/>
    <property type="match status" value="1"/>
</dbReference>
<reference evidence="5 6" key="1">
    <citation type="journal article" date="2022" name="Nat. Plants">
        <title>Genomes of leafy and leafless Platanthera orchids illuminate the evolution of mycoheterotrophy.</title>
        <authorList>
            <person name="Li M.H."/>
            <person name="Liu K.W."/>
            <person name="Li Z."/>
            <person name="Lu H.C."/>
            <person name="Ye Q.L."/>
            <person name="Zhang D."/>
            <person name="Wang J.Y."/>
            <person name="Li Y.F."/>
            <person name="Zhong Z.M."/>
            <person name="Liu X."/>
            <person name="Yu X."/>
            <person name="Liu D.K."/>
            <person name="Tu X.D."/>
            <person name="Liu B."/>
            <person name="Hao Y."/>
            <person name="Liao X.Y."/>
            <person name="Jiang Y.T."/>
            <person name="Sun W.H."/>
            <person name="Chen J."/>
            <person name="Chen Y.Q."/>
            <person name="Ai Y."/>
            <person name="Zhai J.W."/>
            <person name="Wu S.S."/>
            <person name="Zhou Z."/>
            <person name="Hsiao Y.Y."/>
            <person name="Wu W.L."/>
            <person name="Chen Y.Y."/>
            <person name="Lin Y.F."/>
            <person name="Hsu J.L."/>
            <person name="Li C.Y."/>
            <person name="Wang Z.W."/>
            <person name="Zhao X."/>
            <person name="Zhong W.Y."/>
            <person name="Ma X.K."/>
            <person name="Ma L."/>
            <person name="Huang J."/>
            <person name="Chen G.Z."/>
            <person name="Huang M.Z."/>
            <person name="Huang L."/>
            <person name="Peng D.H."/>
            <person name="Luo Y.B."/>
            <person name="Zou S.Q."/>
            <person name="Chen S.P."/>
            <person name="Lan S."/>
            <person name="Tsai W.C."/>
            <person name="Van de Peer Y."/>
            <person name="Liu Z.J."/>
        </authorList>
    </citation>
    <scope>NUCLEOTIDE SEQUENCE [LARGE SCALE GENOMIC DNA]</scope>
    <source>
        <strain evidence="5">Lor287</strain>
    </source>
</reference>
<evidence type="ECO:0000256" key="2">
    <source>
        <dbReference type="ARBA" id="ARBA00022702"/>
    </source>
</evidence>